<dbReference type="EMBL" id="CAADIO010000047">
    <property type="protein sequence ID" value="VFR95717.1"/>
    <property type="molecule type" value="Genomic_DNA"/>
</dbReference>
<reference evidence="1" key="1">
    <citation type="submission" date="2019-03" db="EMBL/GenBank/DDBJ databases">
        <authorList>
            <person name="Danneels B."/>
        </authorList>
    </citation>
    <scope>NUCLEOTIDE SEQUENCE</scope>
</reference>
<dbReference type="EMBL" id="CAADHY010000013">
    <property type="protein sequence ID" value="VFR18522.1"/>
    <property type="molecule type" value="Genomic_DNA"/>
</dbReference>
<dbReference type="Pfam" id="PF03401">
    <property type="entry name" value="TctC"/>
    <property type="match status" value="1"/>
</dbReference>
<dbReference type="CDD" id="cd07012">
    <property type="entry name" value="PBP2_Bug_TTT"/>
    <property type="match status" value="1"/>
</dbReference>
<gene>
    <name evidence="1" type="ORF">AMP9_0356</name>
    <name evidence="2" type="ORF">RAN3_0354</name>
</gene>
<dbReference type="Gene3D" id="3.40.190.10">
    <property type="entry name" value="Periplasmic binding protein-like II"/>
    <property type="match status" value="1"/>
</dbReference>
<evidence type="ECO:0000313" key="1">
    <source>
        <dbReference type="EMBL" id="VFR18522.1"/>
    </source>
</evidence>
<sequence length="328" mass="34978">MFQPYTQRLLAACLGAATLATVPLAAQAADKWPTKPLRLIIPFAAGGNTDVVARLIAPHIEKAVGQTVVVENRPGAAGNIAAEFVAKADADGYTFLMGTVGTQAINYSIYKDIRFKAADFAPVTLVASVPNVLVVTPSMPVKSVKELIEYGRKNPGKLSFASSGAGSSIHLSGEMFKSREKIDMVHVPYKGSALAVTDLIGGQVNLMFDNLPTSLPHIQTGKLRALAVTSAQRSTNLPDVPTMAEAGVPNFEAGSWFGVLAPRKTSPEIIARIDDAIQKAMAQPEMRKRVIELGAVPMVKGPKEFDAFIGTEIEKWKAVVKDADIEPN</sequence>
<dbReference type="SUPFAM" id="SSF53850">
    <property type="entry name" value="Periplasmic binding protein-like II"/>
    <property type="match status" value="1"/>
</dbReference>
<dbReference type="AlphaFoldDB" id="A0A484NY15"/>
<dbReference type="InterPro" id="IPR005064">
    <property type="entry name" value="BUG"/>
</dbReference>
<protein>
    <submittedName>
        <fullName evidence="1">Tricarboxylate transport protein TctC</fullName>
    </submittedName>
</protein>
<dbReference type="Gene3D" id="3.40.190.150">
    <property type="entry name" value="Bordetella uptake gene, domain 1"/>
    <property type="match status" value="1"/>
</dbReference>
<dbReference type="InterPro" id="IPR042100">
    <property type="entry name" value="Bug_dom1"/>
</dbReference>
<dbReference type="PANTHER" id="PTHR42928:SF5">
    <property type="entry name" value="BLR1237 PROTEIN"/>
    <property type="match status" value="1"/>
</dbReference>
<evidence type="ECO:0000313" key="2">
    <source>
        <dbReference type="EMBL" id="VFR95717.1"/>
    </source>
</evidence>
<accession>A0A484NY15</accession>
<dbReference type="PANTHER" id="PTHR42928">
    <property type="entry name" value="TRICARBOXYLATE-BINDING PROTEIN"/>
    <property type="match status" value="1"/>
</dbReference>
<dbReference type="PIRSF" id="PIRSF017082">
    <property type="entry name" value="YflP"/>
    <property type="match status" value="1"/>
</dbReference>
<organism evidence="1">
    <name type="scientific">plant metagenome</name>
    <dbReference type="NCBI Taxonomy" id="1297885"/>
    <lineage>
        <taxon>unclassified sequences</taxon>
        <taxon>metagenomes</taxon>
        <taxon>organismal metagenomes</taxon>
    </lineage>
</organism>
<proteinExistence type="predicted"/>
<name>A0A484NY15_9ZZZZ</name>